<feature type="chain" id="PRO_5002145350" description="DUF4440 domain-containing protein" evidence="2">
    <location>
        <begin position="19"/>
        <end position="256"/>
    </location>
</feature>
<name>A0A0B8ZX50_9SPHN</name>
<sequence>MKRLIPLAFLLAATPALSQSAPDSQEPGRPQRAYANPSALIAADIGFARLARERGQWTAFRETADETAEMFEDGRQLARTLLKDRKDPPATVKWAPHLAWISCDGTAGLTYGAWQGPSGGDGEYVTVWQRQFKGKVDWKWVLDDGQDLASPLGEVDWAEGKVADCPARPRPPGDPAPQPGSKRERKEGGKLPPMRPLAGAIPAAEGGDSKDGQSRDGSLAWRSTVLPDGNRRFTAWIWKDGAMREVIARNFKANGA</sequence>
<gene>
    <name evidence="3" type="ORF">NJ75_01479</name>
</gene>
<feature type="signal peptide" evidence="2">
    <location>
        <begin position="1"/>
        <end position="18"/>
    </location>
</feature>
<organism evidence="3 4">
    <name type="scientific">Novosphingobium subterraneum</name>
    <dbReference type="NCBI Taxonomy" id="48936"/>
    <lineage>
        <taxon>Bacteria</taxon>
        <taxon>Pseudomonadati</taxon>
        <taxon>Pseudomonadota</taxon>
        <taxon>Alphaproteobacteria</taxon>
        <taxon>Sphingomonadales</taxon>
        <taxon>Sphingomonadaceae</taxon>
        <taxon>Novosphingobium</taxon>
    </lineage>
</organism>
<feature type="compositionally biased region" description="Pro residues" evidence="1">
    <location>
        <begin position="168"/>
        <end position="178"/>
    </location>
</feature>
<dbReference type="STRING" id="48936.NJ75_01479"/>
<keyword evidence="4" id="KW-1185">Reference proteome</keyword>
<proteinExistence type="predicted"/>
<dbReference type="EMBL" id="JRVC01000006">
    <property type="protein sequence ID" value="KHS47685.1"/>
    <property type="molecule type" value="Genomic_DNA"/>
</dbReference>
<comment type="caution">
    <text evidence="3">The sequence shown here is derived from an EMBL/GenBank/DDBJ whole genome shotgun (WGS) entry which is preliminary data.</text>
</comment>
<feature type="region of interest" description="Disordered" evidence="1">
    <location>
        <begin position="163"/>
        <end position="222"/>
    </location>
</feature>
<evidence type="ECO:0000256" key="2">
    <source>
        <dbReference type="SAM" id="SignalP"/>
    </source>
</evidence>
<dbReference type="PATRIC" id="fig|48936.3.peg.1482"/>
<dbReference type="AlphaFoldDB" id="A0A0B8ZX50"/>
<keyword evidence="2" id="KW-0732">Signal</keyword>
<evidence type="ECO:0000313" key="4">
    <source>
        <dbReference type="Proteomes" id="UP000031338"/>
    </source>
</evidence>
<accession>A0A0B8ZX50</accession>
<dbReference type="RefSeq" id="WP_039332991.1">
    <property type="nucleotide sequence ID" value="NZ_JRVC01000006.1"/>
</dbReference>
<evidence type="ECO:0000256" key="1">
    <source>
        <dbReference type="SAM" id="MobiDB-lite"/>
    </source>
</evidence>
<evidence type="ECO:0008006" key="5">
    <source>
        <dbReference type="Google" id="ProtNLM"/>
    </source>
</evidence>
<reference evidence="3 4" key="1">
    <citation type="submission" date="2014-10" db="EMBL/GenBank/DDBJ databases">
        <title>Draft genome sequence of Novosphingobium subterraneum DSM 12447.</title>
        <authorList>
            <person name="Gan H.M."/>
            <person name="Gan H.Y."/>
            <person name="Savka M.A."/>
        </authorList>
    </citation>
    <scope>NUCLEOTIDE SEQUENCE [LARGE SCALE GENOMIC DNA]</scope>
    <source>
        <strain evidence="3 4">DSM 12447</strain>
    </source>
</reference>
<protein>
    <recommendedName>
        <fullName evidence="5">DUF4440 domain-containing protein</fullName>
    </recommendedName>
</protein>
<evidence type="ECO:0000313" key="3">
    <source>
        <dbReference type="EMBL" id="KHS47685.1"/>
    </source>
</evidence>
<dbReference type="Proteomes" id="UP000031338">
    <property type="component" value="Unassembled WGS sequence"/>
</dbReference>